<organism evidence="1">
    <name type="scientific">Nicotiana tabacum</name>
    <name type="common">Common tobacco</name>
    <dbReference type="NCBI Taxonomy" id="4097"/>
    <lineage>
        <taxon>Eukaryota</taxon>
        <taxon>Viridiplantae</taxon>
        <taxon>Streptophyta</taxon>
        <taxon>Embryophyta</taxon>
        <taxon>Tracheophyta</taxon>
        <taxon>Spermatophyta</taxon>
        <taxon>Magnoliopsida</taxon>
        <taxon>eudicotyledons</taxon>
        <taxon>Gunneridae</taxon>
        <taxon>Pentapetalae</taxon>
        <taxon>asterids</taxon>
        <taxon>lamiids</taxon>
        <taxon>Solanales</taxon>
        <taxon>Solanaceae</taxon>
        <taxon>Nicotianoideae</taxon>
        <taxon>Nicotianeae</taxon>
        <taxon>Nicotiana</taxon>
    </lineage>
</organism>
<name>A0A1S3XFL6_TOBAC</name>
<evidence type="ECO:0000313" key="1">
    <source>
        <dbReference type="RefSeq" id="XP_016438618.1"/>
    </source>
</evidence>
<dbReference type="OrthoDB" id="414945at2759"/>
<gene>
    <name evidence="1" type="primary">LOC107764542</name>
</gene>
<dbReference type="SUPFAM" id="SSF56672">
    <property type="entry name" value="DNA/RNA polymerases"/>
    <property type="match status" value="1"/>
</dbReference>
<sequence>MELLRESQGLIVTQRKFTLELLSEFDCLDKKPTASPLEPSTKLYADVGELLPDPTVYRRLLGKLNFLTHTRPDLSFVVQHLSQYMQTPRQPHFQAAIHCVRYLLANPGLGLFFRTDPSFQLLAFCDSDWDSCPETRRSVSDYFISLGGPPVSWKSKKQPLISLSSAEAEYRSMRRVVAELTWLVRLLSDLTISPSLPVSLHSDSQAAIHIARNPVFHERTKHVELDCHFVRQQFLDGLITLNFVPSVSQLADVFTKPLTGLRHQQVIGKLGVSSHPSNLRGGVDNNVLVSHRQRTKEDERKIRALVASNERGKRFDKFKERIAQ</sequence>
<reference evidence="1" key="1">
    <citation type="submission" date="2025-08" db="UniProtKB">
        <authorList>
            <consortium name="RefSeq"/>
        </authorList>
    </citation>
    <scope>IDENTIFICATION</scope>
</reference>
<dbReference type="KEGG" id="nta:107764542"/>
<dbReference type="RefSeq" id="XP_016438618.1">
    <property type="nucleotide sequence ID" value="XM_016583132.1"/>
</dbReference>
<dbReference type="AlphaFoldDB" id="A0A1S3XFL6"/>
<protein>
    <submittedName>
        <fullName evidence="1">Uncharacterized mitochondrial protein AtMg00810-like</fullName>
    </submittedName>
</protein>
<dbReference type="STRING" id="4097.A0A1S3XFL6"/>
<dbReference type="PANTHER" id="PTHR11439">
    <property type="entry name" value="GAG-POL-RELATED RETROTRANSPOSON"/>
    <property type="match status" value="1"/>
</dbReference>
<dbReference type="CDD" id="cd09272">
    <property type="entry name" value="RNase_HI_RT_Ty1"/>
    <property type="match status" value="1"/>
</dbReference>
<accession>A0A1S3XFL6</accession>
<proteinExistence type="predicted"/>
<dbReference type="InterPro" id="IPR043502">
    <property type="entry name" value="DNA/RNA_pol_sf"/>
</dbReference>
<dbReference type="PaxDb" id="4097-A0A1S3XFL6"/>
<dbReference type="PANTHER" id="PTHR11439:SF447">
    <property type="entry name" value="REVERSE TRANSCRIPTASE TY1_COPIA-TYPE DOMAIN-CONTAINING PROTEIN"/>
    <property type="match status" value="1"/>
</dbReference>